<feature type="signal peptide" evidence="1">
    <location>
        <begin position="1"/>
        <end position="19"/>
    </location>
</feature>
<organism evidence="2 3">
    <name type="scientific">Aureispira anguillae</name>
    <dbReference type="NCBI Taxonomy" id="2864201"/>
    <lineage>
        <taxon>Bacteria</taxon>
        <taxon>Pseudomonadati</taxon>
        <taxon>Bacteroidota</taxon>
        <taxon>Saprospiria</taxon>
        <taxon>Saprospirales</taxon>
        <taxon>Saprospiraceae</taxon>
        <taxon>Aureispira</taxon>
    </lineage>
</organism>
<dbReference type="EMBL" id="AP026867">
    <property type="protein sequence ID" value="BDS14680.1"/>
    <property type="molecule type" value="Genomic_DNA"/>
</dbReference>
<evidence type="ECO:0000313" key="3">
    <source>
        <dbReference type="Proteomes" id="UP001060919"/>
    </source>
</evidence>
<keyword evidence="3" id="KW-1185">Reference proteome</keyword>
<name>A0A916DWH2_9BACT</name>
<evidence type="ECO:0000256" key="1">
    <source>
        <dbReference type="SAM" id="SignalP"/>
    </source>
</evidence>
<proteinExistence type="predicted"/>
<evidence type="ECO:0008006" key="4">
    <source>
        <dbReference type="Google" id="ProtNLM"/>
    </source>
</evidence>
<dbReference type="KEGG" id="aup:AsAng_0054610"/>
<keyword evidence="1" id="KW-0732">Signal</keyword>
<accession>A0A916DWH2</accession>
<reference evidence="2" key="1">
    <citation type="submission" date="2022-09" db="EMBL/GenBank/DDBJ databases">
        <title>Aureispira anguillicida sp. nov., isolated from Leptocephalus of Japanese eel Anguilla japonica.</title>
        <authorList>
            <person name="Yuasa K."/>
            <person name="Mekata T."/>
            <person name="Ikunari K."/>
        </authorList>
    </citation>
    <scope>NUCLEOTIDE SEQUENCE</scope>
    <source>
        <strain evidence="2">EL160426</strain>
    </source>
</reference>
<evidence type="ECO:0000313" key="2">
    <source>
        <dbReference type="EMBL" id="BDS14680.1"/>
    </source>
</evidence>
<dbReference type="Proteomes" id="UP001060919">
    <property type="component" value="Chromosome"/>
</dbReference>
<sequence>MKYLLTILFIGLLNANLSAQTNTYPKVLNVSKSSTVLEELSADYKSSLFLASDSDVVKTMQNWKRFLVTMEKYAEEIDFNIKGVKVWIKVFWAENGTIDHLTYILSDTSINIDLRDLEAFFRSFIKNYKLPISYRNKFSYDARIMFPLYLMR</sequence>
<feature type="chain" id="PRO_5038047306" description="TonB C-terminal domain-containing protein" evidence="1">
    <location>
        <begin position="20"/>
        <end position="152"/>
    </location>
</feature>
<gene>
    <name evidence="2" type="ORF">AsAng_0054610</name>
</gene>
<dbReference type="AlphaFoldDB" id="A0A916DWH2"/>
<dbReference type="RefSeq" id="WP_264789897.1">
    <property type="nucleotide sequence ID" value="NZ_AP026867.1"/>
</dbReference>
<protein>
    <recommendedName>
        <fullName evidence="4">TonB C-terminal domain-containing protein</fullName>
    </recommendedName>
</protein>